<proteinExistence type="predicted"/>
<dbReference type="PANTHER" id="PTHR34057:SF1">
    <property type="entry name" value="ELONGATION FACTOR"/>
    <property type="match status" value="1"/>
</dbReference>
<sequence length="657" mass="75469">MCSDAANGDYEDFKVKEIRSSWKEDNTASKNQLGLSHVLEMLIRLDERGIFMNPVDDSMAPDYSKIIKHPMCFIQMGEKIHSGQYLSWLAFVEDFELICYNAMKYNRKRSKIWNLANSMLCRGKRILRHFSGSEFMLSLGKGGTLCSDQENARSELNENLVEFDENVPRSQAQQVCASVNCILPLSGMETEDQMVVVEKSQVTLRDGWDQNVIYSPAESLGAADETVEILKPLADEGFRVTIDDQATECSSSFSSTHSEWDDEICEVESKWWDGNGATTAAKDVSVTSKRRKRALDDNWKRYRSGIEWRCRWLELRIQRLQSVANKHAKFLETIESCKWKCSQELSSARTSDLSMSFQQCHVLRRRKRRKAEESLDCMSQMSIHPVFSRYEKQKHCNQELSREKGLPDDVQQKLEFDEFGLDFGDELENNLVCEEDSFEHYLWQIERLQMQVLKLEDQLTSHSVIPENLTKEVSGLEIGSLASPPTCQHSPHGLTGRSSVRELKAHGGMLSRRRNSDFDINDFIMPGSVMMNFVEPVRYEFIETPRWRLKSESAVEFEEESSEEDTDDEVYLAQHEQMQAIERQQQYGPLPLNKSRNLSTAKQNPKTGKIEKGIVSNAMFAGDFQENQLVLPASLGYIPKRKRRGRQSKKIAVSKVI</sequence>
<dbReference type="InterPro" id="IPR001487">
    <property type="entry name" value="Bromodomain"/>
</dbReference>
<keyword evidence="5" id="KW-1185">Reference proteome</keyword>
<dbReference type="PROSITE" id="PS50014">
    <property type="entry name" value="BROMODOMAIN_2"/>
    <property type="match status" value="1"/>
</dbReference>
<gene>
    <name evidence="4" type="ORF">KP509_23G018800</name>
</gene>
<evidence type="ECO:0000259" key="3">
    <source>
        <dbReference type="PROSITE" id="PS50014"/>
    </source>
</evidence>
<comment type="caution">
    <text evidence="4">The sequence shown here is derived from an EMBL/GenBank/DDBJ whole genome shotgun (WGS) entry which is preliminary data.</text>
</comment>
<evidence type="ECO:0000256" key="1">
    <source>
        <dbReference type="ARBA" id="ARBA00023117"/>
    </source>
</evidence>
<evidence type="ECO:0000313" key="5">
    <source>
        <dbReference type="Proteomes" id="UP000825935"/>
    </source>
</evidence>
<name>A0A8T2RXR0_CERRI</name>
<organism evidence="4 5">
    <name type="scientific">Ceratopteris richardii</name>
    <name type="common">Triangle waterfern</name>
    <dbReference type="NCBI Taxonomy" id="49495"/>
    <lineage>
        <taxon>Eukaryota</taxon>
        <taxon>Viridiplantae</taxon>
        <taxon>Streptophyta</taxon>
        <taxon>Embryophyta</taxon>
        <taxon>Tracheophyta</taxon>
        <taxon>Polypodiopsida</taxon>
        <taxon>Polypodiidae</taxon>
        <taxon>Polypodiales</taxon>
        <taxon>Pteridineae</taxon>
        <taxon>Pteridaceae</taxon>
        <taxon>Parkerioideae</taxon>
        <taxon>Ceratopteris</taxon>
    </lineage>
</organism>
<keyword evidence="1 2" id="KW-0103">Bromodomain</keyword>
<dbReference type="InterPro" id="IPR036427">
    <property type="entry name" value="Bromodomain-like_sf"/>
</dbReference>
<dbReference type="OrthoDB" id="21648at2759"/>
<evidence type="ECO:0000256" key="2">
    <source>
        <dbReference type="PROSITE-ProRule" id="PRU00035"/>
    </source>
</evidence>
<dbReference type="PANTHER" id="PTHR34057">
    <property type="entry name" value="ELONGATION FACTOR"/>
    <property type="match status" value="1"/>
</dbReference>
<dbReference type="EMBL" id="CM035428">
    <property type="protein sequence ID" value="KAH7301286.1"/>
    <property type="molecule type" value="Genomic_DNA"/>
</dbReference>
<dbReference type="CDD" id="cd04369">
    <property type="entry name" value="Bromodomain"/>
    <property type="match status" value="1"/>
</dbReference>
<accession>A0A8T2RXR0</accession>
<dbReference type="SMART" id="SM00297">
    <property type="entry name" value="BROMO"/>
    <property type="match status" value="1"/>
</dbReference>
<dbReference type="SUPFAM" id="SSF47370">
    <property type="entry name" value="Bromodomain"/>
    <property type="match status" value="1"/>
</dbReference>
<dbReference type="Gene3D" id="1.20.920.10">
    <property type="entry name" value="Bromodomain-like"/>
    <property type="match status" value="1"/>
</dbReference>
<feature type="domain" description="Bromo" evidence="3">
    <location>
        <begin position="43"/>
        <end position="113"/>
    </location>
</feature>
<dbReference type="Proteomes" id="UP000825935">
    <property type="component" value="Chromosome 23"/>
</dbReference>
<dbReference type="OMA" id="FENICHN"/>
<evidence type="ECO:0000313" key="4">
    <source>
        <dbReference type="EMBL" id="KAH7301286.1"/>
    </source>
</evidence>
<dbReference type="Pfam" id="PF00439">
    <property type="entry name" value="Bromodomain"/>
    <property type="match status" value="1"/>
</dbReference>
<reference evidence="4 5" key="1">
    <citation type="submission" date="2021-08" db="EMBL/GenBank/DDBJ databases">
        <title>WGS assembly of Ceratopteris richardii.</title>
        <authorList>
            <person name="Marchant D.B."/>
            <person name="Chen G."/>
            <person name="Jenkins J."/>
            <person name="Shu S."/>
            <person name="Leebens-Mack J."/>
            <person name="Grimwood J."/>
            <person name="Schmutz J."/>
            <person name="Soltis P."/>
            <person name="Soltis D."/>
            <person name="Chen Z.-H."/>
        </authorList>
    </citation>
    <scope>NUCLEOTIDE SEQUENCE [LARGE SCALE GENOMIC DNA]</scope>
    <source>
        <strain evidence="4">Whitten #5841</strain>
        <tissue evidence="4">Leaf</tissue>
    </source>
</reference>
<protein>
    <recommendedName>
        <fullName evidence="3">Bromo domain-containing protein</fullName>
    </recommendedName>
</protein>
<dbReference type="AlphaFoldDB" id="A0A8T2RXR0"/>
<dbReference type="PRINTS" id="PR00503">
    <property type="entry name" value="BROMODOMAIN"/>
</dbReference>